<evidence type="ECO:0000256" key="3">
    <source>
        <dbReference type="ARBA" id="ARBA00006534"/>
    </source>
</evidence>
<sequence>MCPAVVNDGDRRGYIIPIGGGEEKDIDPTILQRFVDLSGGANADIVILPTASKLEDTGARYEGIFSKLGARNVSSIPISGREDCNNPEFAERCENATGIFITGGNQLRLSTILGGTDVARVIRRINARGVPVAGTSAGASIMSEHMMAGGESDQGPSEGGAVLAPGLGLTNAAIIDQHFSERNRLGRLLSAVALNPFLLGMGIDENTGAFIGPEGILEIVGSGTVTIVDGSGMSYSSAHSANRNQGLGMLGLKMDILHEGCSYDLNVRKAFPPLEEDNNICNL</sequence>
<evidence type="ECO:0000256" key="6">
    <source>
        <dbReference type="ARBA" id="ARBA00022670"/>
    </source>
</evidence>
<name>A0A3B0S8U7_9ZZZZ</name>
<evidence type="ECO:0000256" key="4">
    <source>
        <dbReference type="ARBA" id="ARBA00013115"/>
    </source>
</evidence>
<accession>A0A3B0S8U7</accession>
<gene>
    <name evidence="9" type="ORF">MNBD_ALPHA04-197</name>
</gene>
<keyword evidence="9" id="KW-0121">Carboxypeptidase</keyword>
<dbReference type="EC" id="3.4.15.6" evidence="4"/>
<dbReference type="AlphaFoldDB" id="A0A3B0S8U7"/>
<evidence type="ECO:0000313" key="9">
    <source>
        <dbReference type="EMBL" id="VAV99281.1"/>
    </source>
</evidence>
<reference evidence="9" key="1">
    <citation type="submission" date="2018-06" db="EMBL/GenBank/DDBJ databases">
        <authorList>
            <person name="Zhirakovskaya E."/>
        </authorList>
    </citation>
    <scope>NUCLEOTIDE SEQUENCE</scope>
</reference>
<protein>
    <recommendedName>
        <fullName evidence="5">Cyanophycinase</fullName>
        <ecNumber evidence="4">3.4.15.6</ecNumber>
    </recommendedName>
</protein>
<keyword evidence="7 9" id="KW-0378">Hydrolase</keyword>
<dbReference type="CDD" id="cd03145">
    <property type="entry name" value="GAT1_cyanophycinase"/>
    <property type="match status" value="1"/>
</dbReference>
<comment type="similarity">
    <text evidence="3">Belongs to the peptidase S51 family.</text>
</comment>
<organism evidence="9">
    <name type="scientific">hydrothermal vent metagenome</name>
    <dbReference type="NCBI Taxonomy" id="652676"/>
    <lineage>
        <taxon>unclassified sequences</taxon>
        <taxon>metagenomes</taxon>
        <taxon>ecological metagenomes</taxon>
    </lineage>
</organism>
<evidence type="ECO:0000256" key="1">
    <source>
        <dbReference type="ARBA" id="ARBA00001092"/>
    </source>
</evidence>
<evidence type="ECO:0000256" key="7">
    <source>
        <dbReference type="ARBA" id="ARBA00022801"/>
    </source>
</evidence>
<keyword evidence="8" id="KW-0720">Serine protease</keyword>
<keyword evidence="6" id="KW-0645">Protease</keyword>
<evidence type="ECO:0000256" key="5">
    <source>
        <dbReference type="ARBA" id="ARBA00015719"/>
    </source>
</evidence>
<dbReference type="GO" id="GO:0004180">
    <property type="term" value="F:carboxypeptidase activity"/>
    <property type="evidence" value="ECO:0007669"/>
    <property type="project" value="UniProtKB-KW"/>
</dbReference>
<dbReference type="GO" id="GO:0008241">
    <property type="term" value="F:peptidyl-dipeptidase activity"/>
    <property type="evidence" value="ECO:0007669"/>
    <property type="project" value="UniProtKB-EC"/>
</dbReference>
<dbReference type="Gene3D" id="3.40.50.880">
    <property type="match status" value="1"/>
</dbReference>
<comment type="function">
    <text evidence="2">Exopeptidase that catalyzes the hydrolytic cleavage of multi-L-arginyl-poly-L-aspartic acid (cyanophycin; a water-insoluble reserve polymer) into aspartate-arginine dipeptides.</text>
</comment>
<dbReference type="InterPro" id="IPR005320">
    <property type="entry name" value="Peptidase_S51"/>
</dbReference>
<dbReference type="Pfam" id="PF03575">
    <property type="entry name" value="Peptidase_S51"/>
    <property type="match status" value="1"/>
</dbReference>
<evidence type="ECO:0000256" key="8">
    <source>
        <dbReference type="ARBA" id="ARBA00022825"/>
    </source>
</evidence>
<comment type="catalytic activity">
    <reaction evidence="1">
        <text>[L-4-(L-arginin-2-N-yl)aspartate](n) + H2O = [L-4-(L-arginin-2-N-yl)aspartate](n-1) + L-4-(L-arginin-2-N-yl)aspartate</text>
        <dbReference type="Rhea" id="RHEA:12845"/>
        <dbReference type="Rhea" id="RHEA-COMP:13728"/>
        <dbReference type="Rhea" id="RHEA-COMP:13734"/>
        <dbReference type="ChEBI" id="CHEBI:15377"/>
        <dbReference type="ChEBI" id="CHEBI:137986"/>
        <dbReference type="ChEBI" id="CHEBI:137991"/>
        <dbReference type="EC" id="3.4.15.6"/>
    </reaction>
</comment>
<dbReference type="SUPFAM" id="SSF52317">
    <property type="entry name" value="Class I glutamine amidotransferase-like"/>
    <property type="match status" value="1"/>
</dbReference>
<dbReference type="PANTHER" id="PTHR36175:SF1">
    <property type="entry name" value="CYANOPHYCINASE"/>
    <property type="match status" value="1"/>
</dbReference>
<dbReference type="GO" id="GO:0008236">
    <property type="term" value="F:serine-type peptidase activity"/>
    <property type="evidence" value="ECO:0007669"/>
    <property type="project" value="UniProtKB-KW"/>
</dbReference>
<dbReference type="GO" id="GO:0006508">
    <property type="term" value="P:proteolysis"/>
    <property type="evidence" value="ECO:0007669"/>
    <property type="project" value="UniProtKB-KW"/>
</dbReference>
<proteinExistence type="inferred from homology"/>
<dbReference type="NCBIfam" id="TIGR02069">
    <property type="entry name" value="cyanophycinase"/>
    <property type="match status" value="1"/>
</dbReference>
<dbReference type="PANTHER" id="PTHR36175">
    <property type="entry name" value="CYANOPHYCINASE"/>
    <property type="match status" value="1"/>
</dbReference>
<dbReference type="PIRSF" id="PIRSF032067">
    <property type="entry name" value="Cyanophycinase"/>
    <property type="match status" value="1"/>
</dbReference>
<evidence type="ECO:0000256" key="2">
    <source>
        <dbReference type="ARBA" id="ARBA00002039"/>
    </source>
</evidence>
<dbReference type="InterPro" id="IPR011811">
    <property type="entry name" value="Peptidase_S51_cyanophycinase"/>
</dbReference>
<dbReference type="InterPro" id="IPR029062">
    <property type="entry name" value="Class_I_gatase-like"/>
</dbReference>
<dbReference type="EMBL" id="UOEF01000283">
    <property type="protein sequence ID" value="VAV99281.1"/>
    <property type="molecule type" value="Genomic_DNA"/>
</dbReference>